<dbReference type="VEuPathDB" id="TriTrypDB:TCDM_03674"/>
<feature type="region of interest" description="Disordered" evidence="1">
    <location>
        <begin position="363"/>
        <end position="394"/>
    </location>
</feature>
<dbReference type="VEuPathDB" id="TriTrypDB:TcCLB.511001.40"/>
<evidence type="ECO:0000313" key="3">
    <source>
        <dbReference type="Proteomes" id="UP000246078"/>
    </source>
</evidence>
<feature type="region of interest" description="Disordered" evidence="1">
    <location>
        <begin position="411"/>
        <end position="434"/>
    </location>
</feature>
<dbReference type="VEuPathDB" id="TriTrypDB:TCSYLVIO_005088"/>
<sequence length="549" mass="60361">MTMAVDSHDPSVRYLFFEEQRQQKQQKQQVPVDGTSSGSLPLLYSARPACHPVDDVRSAAALRRITEGFLNLDQQMKMWRRHLHRKLGNLESRLSRCESVLLQKKTPVPQPAVVKASTTTYNDIYDGVEDEFKRLHLTVTALREKAAECCRDGQSFFPPKRQGKKGKGEPAGKHAMCDDEDVSIEGGGVFDSHCEHVGVAKRMSPTADTTAVGSGESVGLTPDGAEMPSACLFLGETVVDGDWQHVEGMQPREASCCLYKLQNQSSFQPTPSFSTMTPVSEQKYFAMDSTCRHDWSPFIHEPCRPEKRIVRGGKPATMDKTPTNVPDLRMRSTATTTQEKCCEINESPLVQASSLERRLIYSPETPKRMQGQVSPVPSDAARSASSSTKRGMEIPLSNADSVEHLHNLAEPALSSKPVTNGQKRPDATPSSQHGGAFVDAFASAVAGVPSSSPLYVLPQQIYSSRGNSCDRSSEWDNTEDEEKASESSNEEVLSAVALSMPTVGTVWQRVVSLAHAEQYYDQLSRLNHPPLSMLSSDTLEISELTVQET</sequence>
<dbReference type="Proteomes" id="UP000246078">
    <property type="component" value="Unassembled WGS sequence"/>
</dbReference>
<dbReference type="VEuPathDB" id="TriTrypDB:TcCLB.503635.40"/>
<dbReference type="VEuPathDB" id="TriTrypDB:TcBrA4_0098320"/>
<name>A0A2V2WR72_TRYCR</name>
<gene>
    <name evidence="2" type="ORF">C3747_70g155</name>
</gene>
<evidence type="ECO:0000256" key="1">
    <source>
        <dbReference type="SAM" id="MobiDB-lite"/>
    </source>
</evidence>
<dbReference type="VEuPathDB" id="TriTrypDB:C3747_70g155"/>
<dbReference type="VEuPathDB" id="TriTrypDB:BCY84_19608"/>
<organism evidence="2 3">
    <name type="scientific">Trypanosoma cruzi</name>
    <dbReference type="NCBI Taxonomy" id="5693"/>
    <lineage>
        <taxon>Eukaryota</taxon>
        <taxon>Discoba</taxon>
        <taxon>Euglenozoa</taxon>
        <taxon>Kinetoplastea</taxon>
        <taxon>Metakinetoplastina</taxon>
        <taxon>Trypanosomatida</taxon>
        <taxon>Trypanosomatidae</taxon>
        <taxon>Trypanosoma</taxon>
        <taxon>Schizotrypanum</taxon>
    </lineage>
</organism>
<feature type="compositionally biased region" description="Polar residues" evidence="1">
    <location>
        <begin position="416"/>
        <end position="433"/>
    </location>
</feature>
<protein>
    <submittedName>
        <fullName evidence="2">Uncharacterized protein</fullName>
    </submittedName>
</protein>
<dbReference type="VEuPathDB" id="TriTrypDB:TcCL_ESM01161"/>
<dbReference type="EMBL" id="PRFC01000070">
    <property type="protein sequence ID" value="PWV10313.1"/>
    <property type="molecule type" value="Genomic_DNA"/>
</dbReference>
<dbReference type="VEuPathDB" id="TriTrypDB:TcG_03851"/>
<dbReference type="OrthoDB" id="249586at2759"/>
<feature type="region of interest" description="Disordered" evidence="1">
    <location>
        <begin position="464"/>
        <end position="489"/>
    </location>
</feature>
<dbReference type="AlphaFoldDB" id="A0A2V2WR72"/>
<proteinExistence type="predicted"/>
<accession>A0A2V2WR72</accession>
<reference evidence="2 3" key="1">
    <citation type="journal article" date="2018" name="Microb. Genom.">
        <title>Expanding an expanded genome: long-read sequencing of Trypanosoma cruzi.</title>
        <authorList>
            <person name="Berna L."/>
            <person name="Rodriguez M."/>
            <person name="Chiribao M.L."/>
            <person name="Parodi-Talice A."/>
            <person name="Pita S."/>
            <person name="Rijo G."/>
            <person name="Alvarez-Valin F."/>
            <person name="Robello C."/>
        </authorList>
    </citation>
    <scope>NUCLEOTIDE SEQUENCE [LARGE SCALE GENOMIC DNA]</scope>
    <source>
        <strain evidence="2 3">TCC</strain>
    </source>
</reference>
<dbReference type="VEuPathDB" id="TriTrypDB:Tc_MARK_3833"/>
<comment type="caution">
    <text evidence="2">The sequence shown here is derived from an EMBL/GenBank/DDBJ whole genome shotgun (WGS) entry which is preliminary data.</text>
</comment>
<dbReference type="VEuPathDB" id="TriTrypDB:ECC02_006397"/>
<evidence type="ECO:0000313" key="2">
    <source>
        <dbReference type="EMBL" id="PWV10313.1"/>
    </source>
</evidence>
<dbReference type="OMA" id="ATESTCC"/>